<dbReference type="Proteomes" id="UP000030748">
    <property type="component" value="Unassembled WGS sequence"/>
</dbReference>
<dbReference type="PANTHER" id="PTHR33103:SF19">
    <property type="entry name" value="OS09G0544700 PROTEIN"/>
    <property type="match status" value="1"/>
</dbReference>
<reference evidence="1 2" key="1">
    <citation type="journal article" date="2013" name="Proc. Natl. Acad. Sci. U.S.A.">
        <title>Fine-scale variation in meiotic recombination in Mimulus inferred from population shotgun sequencing.</title>
        <authorList>
            <person name="Hellsten U."/>
            <person name="Wright K.M."/>
            <person name="Jenkins J."/>
            <person name="Shu S."/>
            <person name="Yuan Y."/>
            <person name="Wessler S.R."/>
            <person name="Schmutz J."/>
            <person name="Willis J.H."/>
            <person name="Rokhsar D.S."/>
        </authorList>
    </citation>
    <scope>NUCLEOTIDE SEQUENCE [LARGE SCALE GENOMIC DNA]</scope>
    <source>
        <strain evidence="2">cv. DUN x IM62</strain>
    </source>
</reference>
<dbReference type="EMBL" id="KI632224">
    <property type="protein sequence ID" value="EYU21165.1"/>
    <property type="molecule type" value="Genomic_DNA"/>
</dbReference>
<dbReference type="AlphaFoldDB" id="A0A022Q3T8"/>
<name>A0A022Q3T8_ERYGU</name>
<accession>A0A022Q3T8</accession>
<dbReference type="PhylomeDB" id="A0A022Q3T8"/>
<protein>
    <submittedName>
        <fullName evidence="1">Uncharacterized protein</fullName>
    </submittedName>
</protein>
<dbReference type="PANTHER" id="PTHR33103">
    <property type="entry name" value="OS01G0153900 PROTEIN"/>
    <property type="match status" value="1"/>
</dbReference>
<organism evidence="1 2">
    <name type="scientific">Erythranthe guttata</name>
    <name type="common">Yellow monkey flower</name>
    <name type="synonym">Mimulus guttatus</name>
    <dbReference type="NCBI Taxonomy" id="4155"/>
    <lineage>
        <taxon>Eukaryota</taxon>
        <taxon>Viridiplantae</taxon>
        <taxon>Streptophyta</taxon>
        <taxon>Embryophyta</taxon>
        <taxon>Tracheophyta</taxon>
        <taxon>Spermatophyta</taxon>
        <taxon>Magnoliopsida</taxon>
        <taxon>eudicotyledons</taxon>
        <taxon>Gunneridae</taxon>
        <taxon>Pentapetalae</taxon>
        <taxon>asterids</taxon>
        <taxon>lamiids</taxon>
        <taxon>Lamiales</taxon>
        <taxon>Phrymaceae</taxon>
        <taxon>Erythranthe</taxon>
    </lineage>
</organism>
<evidence type="ECO:0000313" key="1">
    <source>
        <dbReference type="EMBL" id="EYU21165.1"/>
    </source>
</evidence>
<keyword evidence="2" id="KW-1185">Reference proteome</keyword>
<proteinExistence type="predicted"/>
<sequence>MRPEDEMAEIREILDLLMVSLLSRTPLSNVIHNKRHVSSPTPRSEPPILVREMAKESTSNSKKMILKVMVQTSSKKLLFAQSDDFIDFLCSLLTIPLDEVQCISGSARITSIENLYRSILDLIYKIEEYESQASACLYFQKPDSSSE</sequence>
<evidence type="ECO:0000313" key="2">
    <source>
        <dbReference type="Proteomes" id="UP000030748"/>
    </source>
</evidence>
<dbReference type="Pfam" id="PF05056">
    <property type="entry name" value="DUF674"/>
    <property type="match status" value="1"/>
</dbReference>
<gene>
    <name evidence="1" type="ORF">MIMGU_mgv11b016593mg</name>
</gene>
<dbReference type="InterPro" id="IPR007750">
    <property type="entry name" value="DUF674"/>
</dbReference>